<dbReference type="EMBL" id="JAHQIW010004768">
    <property type="protein sequence ID" value="KAJ1363580.1"/>
    <property type="molecule type" value="Genomic_DNA"/>
</dbReference>
<gene>
    <name evidence="1" type="ORF">KIN20_023479</name>
</gene>
<comment type="caution">
    <text evidence="1">The sequence shown here is derived from an EMBL/GenBank/DDBJ whole genome shotgun (WGS) entry which is preliminary data.</text>
</comment>
<keyword evidence="2" id="KW-1185">Reference proteome</keyword>
<protein>
    <submittedName>
        <fullName evidence="1">Uncharacterized protein</fullName>
    </submittedName>
</protein>
<reference evidence="1" key="1">
    <citation type="submission" date="2021-06" db="EMBL/GenBank/DDBJ databases">
        <title>Parelaphostrongylus tenuis whole genome reference sequence.</title>
        <authorList>
            <person name="Garwood T.J."/>
            <person name="Larsen P.A."/>
            <person name="Fountain-Jones N.M."/>
            <person name="Garbe J.R."/>
            <person name="Macchietto M.G."/>
            <person name="Kania S.A."/>
            <person name="Gerhold R.W."/>
            <person name="Richards J.E."/>
            <person name="Wolf T.M."/>
        </authorList>
    </citation>
    <scope>NUCLEOTIDE SEQUENCE</scope>
    <source>
        <strain evidence="1">MNPRO001-30</strain>
        <tissue evidence="1">Meninges</tissue>
    </source>
</reference>
<evidence type="ECO:0000313" key="1">
    <source>
        <dbReference type="EMBL" id="KAJ1363580.1"/>
    </source>
</evidence>
<organism evidence="1 2">
    <name type="scientific">Parelaphostrongylus tenuis</name>
    <name type="common">Meningeal worm</name>
    <dbReference type="NCBI Taxonomy" id="148309"/>
    <lineage>
        <taxon>Eukaryota</taxon>
        <taxon>Metazoa</taxon>
        <taxon>Ecdysozoa</taxon>
        <taxon>Nematoda</taxon>
        <taxon>Chromadorea</taxon>
        <taxon>Rhabditida</taxon>
        <taxon>Rhabditina</taxon>
        <taxon>Rhabditomorpha</taxon>
        <taxon>Strongyloidea</taxon>
        <taxon>Metastrongylidae</taxon>
        <taxon>Parelaphostrongylus</taxon>
    </lineage>
</organism>
<proteinExistence type="predicted"/>
<dbReference type="AlphaFoldDB" id="A0AAD5QVE6"/>
<name>A0AAD5QVE6_PARTN</name>
<dbReference type="Proteomes" id="UP001196413">
    <property type="component" value="Unassembled WGS sequence"/>
</dbReference>
<accession>A0AAD5QVE6</accession>
<sequence length="92" mass="10267">MISMYSYPIKKNDTLLQRALVPSPSSFTLPVAMVYTGDSTISTQVFGTANNKGGDQALVNCLVMQVFRMRSSSYDDMKCQLDFDSFARPYTC</sequence>
<evidence type="ECO:0000313" key="2">
    <source>
        <dbReference type="Proteomes" id="UP001196413"/>
    </source>
</evidence>